<evidence type="ECO:0000313" key="8">
    <source>
        <dbReference type="EMBL" id="RUO42411.1"/>
    </source>
</evidence>
<name>A0AA94JCM8_9GAMM</name>
<evidence type="ECO:0000256" key="1">
    <source>
        <dbReference type="ARBA" id="ARBA00010641"/>
    </source>
</evidence>
<keyword evidence="9" id="KW-1185">Reference proteome</keyword>
<dbReference type="NCBIfam" id="TIGR02937">
    <property type="entry name" value="sigma70-ECF"/>
    <property type="match status" value="1"/>
</dbReference>
<dbReference type="Gene3D" id="1.10.1740.10">
    <property type="match status" value="1"/>
</dbReference>
<evidence type="ECO:0000259" key="6">
    <source>
        <dbReference type="Pfam" id="PF04542"/>
    </source>
</evidence>
<accession>A0AA94JCM8</accession>
<reference evidence="9" key="1">
    <citation type="journal article" date="2018" name="Front. Microbiol.">
        <title>Genome-Based Analysis Reveals the Taxonomy and Diversity of the Family Idiomarinaceae.</title>
        <authorList>
            <person name="Liu Y."/>
            <person name="Lai Q."/>
            <person name="Shao Z."/>
        </authorList>
    </citation>
    <scope>NUCLEOTIDE SEQUENCE [LARGE SCALE GENOMIC DNA]</scope>
    <source>
        <strain evidence="9">SN-14</strain>
    </source>
</reference>
<dbReference type="CDD" id="cd06171">
    <property type="entry name" value="Sigma70_r4"/>
    <property type="match status" value="1"/>
</dbReference>
<evidence type="ECO:0000256" key="3">
    <source>
        <dbReference type="ARBA" id="ARBA00023082"/>
    </source>
</evidence>
<protein>
    <submittedName>
        <fullName evidence="8">RNA polymerase subunit sigma-70</fullName>
    </submittedName>
</protein>
<dbReference type="PANTHER" id="PTHR43133:SF8">
    <property type="entry name" value="RNA POLYMERASE SIGMA FACTOR HI_1459-RELATED"/>
    <property type="match status" value="1"/>
</dbReference>
<organism evidence="8 9">
    <name type="scientific">Idiomarina aquatica</name>
    <dbReference type="NCBI Taxonomy" id="1327752"/>
    <lineage>
        <taxon>Bacteria</taxon>
        <taxon>Pseudomonadati</taxon>
        <taxon>Pseudomonadota</taxon>
        <taxon>Gammaproteobacteria</taxon>
        <taxon>Alteromonadales</taxon>
        <taxon>Idiomarinaceae</taxon>
        <taxon>Idiomarina</taxon>
    </lineage>
</organism>
<dbReference type="Pfam" id="PF04542">
    <property type="entry name" value="Sigma70_r2"/>
    <property type="match status" value="1"/>
</dbReference>
<evidence type="ECO:0000313" key="9">
    <source>
        <dbReference type="Proteomes" id="UP000286680"/>
    </source>
</evidence>
<evidence type="ECO:0000259" key="7">
    <source>
        <dbReference type="Pfam" id="PF08281"/>
    </source>
</evidence>
<dbReference type="InterPro" id="IPR013249">
    <property type="entry name" value="RNA_pol_sigma70_r4_t2"/>
</dbReference>
<dbReference type="EMBL" id="PIPS01000003">
    <property type="protein sequence ID" value="RUO42411.1"/>
    <property type="molecule type" value="Genomic_DNA"/>
</dbReference>
<feature type="domain" description="RNA polymerase sigma factor 70 region 4 type 2" evidence="7">
    <location>
        <begin position="122"/>
        <end position="174"/>
    </location>
</feature>
<evidence type="ECO:0000256" key="2">
    <source>
        <dbReference type="ARBA" id="ARBA00023015"/>
    </source>
</evidence>
<keyword evidence="2" id="KW-0805">Transcription regulation</keyword>
<dbReference type="InterPro" id="IPR013324">
    <property type="entry name" value="RNA_pol_sigma_r3/r4-like"/>
</dbReference>
<dbReference type="AlphaFoldDB" id="A0AA94JCM8"/>
<keyword evidence="5" id="KW-0804">Transcription</keyword>
<dbReference type="InterPro" id="IPR007627">
    <property type="entry name" value="RNA_pol_sigma70_r2"/>
</dbReference>
<dbReference type="PANTHER" id="PTHR43133">
    <property type="entry name" value="RNA POLYMERASE ECF-TYPE SIGMA FACTO"/>
    <property type="match status" value="1"/>
</dbReference>
<gene>
    <name evidence="8" type="ORF">CWE23_09915</name>
</gene>
<feature type="domain" description="RNA polymerase sigma-70 region 2" evidence="6">
    <location>
        <begin position="24"/>
        <end position="90"/>
    </location>
</feature>
<dbReference type="GO" id="GO:0006352">
    <property type="term" value="P:DNA-templated transcription initiation"/>
    <property type="evidence" value="ECO:0007669"/>
    <property type="project" value="InterPro"/>
</dbReference>
<proteinExistence type="inferred from homology"/>
<sequence>MFKKSDKKLAEQALKGSSKAWVALVKRYEQRVFHYGLRMLPNADDALDLVQETFASVFRSLHNWNQQHAFSGWLMTIAHRRCVEYYRRRKEEDGWDIEQHDQADESLQASPDESADFEQQQQRIIRALQRLPMEQRAVVEAKFFRQLTTREIAEQQGESENTVKSRLYAGLDKLKVYLEDVYEQAIVK</sequence>
<dbReference type="GO" id="GO:0003677">
    <property type="term" value="F:DNA binding"/>
    <property type="evidence" value="ECO:0007669"/>
    <property type="project" value="UniProtKB-KW"/>
</dbReference>
<dbReference type="Gene3D" id="1.10.10.10">
    <property type="entry name" value="Winged helix-like DNA-binding domain superfamily/Winged helix DNA-binding domain"/>
    <property type="match status" value="1"/>
</dbReference>
<dbReference type="InterPro" id="IPR014284">
    <property type="entry name" value="RNA_pol_sigma-70_dom"/>
</dbReference>
<keyword evidence="3" id="KW-0731">Sigma factor</keyword>
<dbReference type="InterPro" id="IPR013325">
    <property type="entry name" value="RNA_pol_sigma_r2"/>
</dbReference>
<evidence type="ECO:0000256" key="5">
    <source>
        <dbReference type="ARBA" id="ARBA00023163"/>
    </source>
</evidence>
<comment type="similarity">
    <text evidence="1">Belongs to the sigma-70 factor family. ECF subfamily.</text>
</comment>
<dbReference type="GO" id="GO:0016987">
    <property type="term" value="F:sigma factor activity"/>
    <property type="evidence" value="ECO:0007669"/>
    <property type="project" value="UniProtKB-KW"/>
</dbReference>
<dbReference type="SUPFAM" id="SSF88946">
    <property type="entry name" value="Sigma2 domain of RNA polymerase sigma factors"/>
    <property type="match status" value="1"/>
</dbReference>
<keyword evidence="4" id="KW-0238">DNA-binding</keyword>
<dbReference type="RefSeq" id="WP_105307273.1">
    <property type="nucleotide sequence ID" value="NZ_PIPS01000003.1"/>
</dbReference>
<dbReference type="InterPro" id="IPR036388">
    <property type="entry name" value="WH-like_DNA-bd_sf"/>
</dbReference>
<evidence type="ECO:0000256" key="4">
    <source>
        <dbReference type="ARBA" id="ARBA00023125"/>
    </source>
</evidence>
<dbReference type="Proteomes" id="UP000286680">
    <property type="component" value="Unassembled WGS sequence"/>
</dbReference>
<dbReference type="SUPFAM" id="SSF88659">
    <property type="entry name" value="Sigma3 and sigma4 domains of RNA polymerase sigma factors"/>
    <property type="match status" value="1"/>
</dbReference>
<dbReference type="Pfam" id="PF08281">
    <property type="entry name" value="Sigma70_r4_2"/>
    <property type="match status" value="1"/>
</dbReference>
<comment type="caution">
    <text evidence="8">The sequence shown here is derived from an EMBL/GenBank/DDBJ whole genome shotgun (WGS) entry which is preliminary data.</text>
</comment>
<dbReference type="InterPro" id="IPR039425">
    <property type="entry name" value="RNA_pol_sigma-70-like"/>
</dbReference>